<name>A0ACB7ZWP0_9AGAM</name>
<keyword evidence="2" id="KW-1185">Reference proteome</keyword>
<dbReference type="EMBL" id="MU268149">
    <property type="protein sequence ID" value="KAH7905650.1"/>
    <property type="molecule type" value="Genomic_DNA"/>
</dbReference>
<evidence type="ECO:0000313" key="2">
    <source>
        <dbReference type="Proteomes" id="UP000790377"/>
    </source>
</evidence>
<protein>
    <submittedName>
        <fullName evidence="1">Uncharacterized protein</fullName>
    </submittedName>
</protein>
<dbReference type="Proteomes" id="UP000790377">
    <property type="component" value="Unassembled WGS sequence"/>
</dbReference>
<comment type="caution">
    <text evidence="1">The sequence shown here is derived from an EMBL/GenBank/DDBJ whole genome shotgun (WGS) entry which is preliminary data.</text>
</comment>
<gene>
    <name evidence="1" type="ORF">BJ138DRAFT_1017430</name>
</gene>
<feature type="non-terminal residue" evidence="1">
    <location>
        <position position="1"/>
    </location>
</feature>
<proteinExistence type="predicted"/>
<accession>A0ACB7ZWP0</accession>
<organism evidence="1 2">
    <name type="scientific">Hygrophoropsis aurantiaca</name>
    <dbReference type="NCBI Taxonomy" id="72124"/>
    <lineage>
        <taxon>Eukaryota</taxon>
        <taxon>Fungi</taxon>
        <taxon>Dikarya</taxon>
        <taxon>Basidiomycota</taxon>
        <taxon>Agaricomycotina</taxon>
        <taxon>Agaricomycetes</taxon>
        <taxon>Agaricomycetidae</taxon>
        <taxon>Boletales</taxon>
        <taxon>Coniophorineae</taxon>
        <taxon>Hygrophoropsidaceae</taxon>
        <taxon>Hygrophoropsis</taxon>
    </lineage>
</organism>
<evidence type="ECO:0000313" key="1">
    <source>
        <dbReference type="EMBL" id="KAH7905650.1"/>
    </source>
</evidence>
<reference evidence="1" key="1">
    <citation type="journal article" date="2021" name="New Phytol.">
        <title>Evolutionary innovations through gain and loss of genes in the ectomycorrhizal Boletales.</title>
        <authorList>
            <person name="Wu G."/>
            <person name="Miyauchi S."/>
            <person name="Morin E."/>
            <person name="Kuo A."/>
            <person name="Drula E."/>
            <person name="Varga T."/>
            <person name="Kohler A."/>
            <person name="Feng B."/>
            <person name="Cao Y."/>
            <person name="Lipzen A."/>
            <person name="Daum C."/>
            <person name="Hundley H."/>
            <person name="Pangilinan J."/>
            <person name="Johnson J."/>
            <person name="Barry K."/>
            <person name="LaButti K."/>
            <person name="Ng V."/>
            <person name="Ahrendt S."/>
            <person name="Min B."/>
            <person name="Choi I.G."/>
            <person name="Park H."/>
            <person name="Plett J.M."/>
            <person name="Magnuson J."/>
            <person name="Spatafora J.W."/>
            <person name="Nagy L.G."/>
            <person name="Henrissat B."/>
            <person name="Grigoriev I.V."/>
            <person name="Yang Z.L."/>
            <person name="Xu J."/>
            <person name="Martin F.M."/>
        </authorList>
    </citation>
    <scope>NUCLEOTIDE SEQUENCE</scope>
    <source>
        <strain evidence="1">ATCC 28755</strain>
    </source>
</reference>
<sequence>VTLVFAFATQRMAKKRLLARVLGPCETMANADVICTDKIGTFAPPREVRP</sequence>